<dbReference type="AlphaFoldDB" id="A0A3M7SUG2"/>
<proteinExistence type="predicted"/>
<comment type="caution">
    <text evidence="2">The sequence shown here is derived from an EMBL/GenBank/DDBJ whole genome shotgun (WGS) entry which is preliminary data.</text>
</comment>
<dbReference type="Pfam" id="PF15502">
    <property type="entry name" value="MPLKIP"/>
    <property type="match status" value="1"/>
</dbReference>
<keyword evidence="3" id="KW-1185">Reference proteome</keyword>
<dbReference type="InterPro" id="IPR028265">
    <property type="entry name" value="TTDN1/SICKLE"/>
</dbReference>
<accession>A0A3M7SUG2</accession>
<feature type="compositionally biased region" description="Polar residues" evidence="1">
    <location>
        <begin position="13"/>
        <end position="32"/>
    </location>
</feature>
<feature type="region of interest" description="Disordered" evidence="1">
    <location>
        <begin position="1"/>
        <end position="36"/>
    </location>
</feature>
<evidence type="ECO:0000313" key="2">
    <source>
        <dbReference type="EMBL" id="RNA39463.1"/>
    </source>
</evidence>
<gene>
    <name evidence="2" type="ORF">BpHYR1_042328</name>
</gene>
<protein>
    <submittedName>
        <fullName evidence="2">Uncharacterized protein</fullName>
    </submittedName>
</protein>
<organism evidence="2 3">
    <name type="scientific">Brachionus plicatilis</name>
    <name type="common">Marine rotifer</name>
    <name type="synonym">Brachionus muelleri</name>
    <dbReference type="NCBI Taxonomy" id="10195"/>
    <lineage>
        <taxon>Eukaryota</taxon>
        <taxon>Metazoa</taxon>
        <taxon>Spiralia</taxon>
        <taxon>Gnathifera</taxon>
        <taxon>Rotifera</taxon>
        <taxon>Eurotatoria</taxon>
        <taxon>Monogononta</taxon>
        <taxon>Pseudotrocha</taxon>
        <taxon>Ploima</taxon>
        <taxon>Brachionidae</taxon>
        <taxon>Brachionus</taxon>
    </lineage>
</organism>
<feature type="region of interest" description="Disordered" evidence="1">
    <location>
        <begin position="42"/>
        <end position="61"/>
    </location>
</feature>
<reference evidence="2 3" key="1">
    <citation type="journal article" date="2018" name="Sci. Rep.">
        <title>Genomic signatures of local adaptation to the degree of environmental predictability in rotifers.</title>
        <authorList>
            <person name="Franch-Gras L."/>
            <person name="Hahn C."/>
            <person name="Garcia-Roger E.M."/>
            <person name="Carmona M.J."/>
            <person name="Serra M."/>
            <person name="Gomez A."/>
        </authorList>
    </citation>
    <scope>NUCLEOTIDE SEQUENCE [LARGE SCALE GENOMIC DNA]</scope>
    <source>
        <strain evidence="2">HYR1</strain>
    </source>
</reference>
<sequence length="93" mass="11073">MSAEESSIEHQNSKPNYYPSPQFSHNNHQNNVYGKKRKFPLNQHYGTNMNRNKFFRNPGQFGRNEKEFDVKDYYDKSMVEDPWAHLASDAQMK</sequence>
<name>A0A3M7SUG2_BRAPC</name>
<dbReference type="Proteomes" id="UP000276133">
    <property type="component" value="Unassembled WGS sequence"/>
</dbReference>
<evidence type="ECO:0000256" key="1">
    <source>
        <dbReference type="SAM" id="MobiDB-lite"/>
    </source>
</evidence>
<dbReference type="EMBL" id="REGN01000748">
    <property type="protein sequence ID" value="RNA39463.1"/>
    <property type="molecule type" value="Genomic_DNA"/>
</dbReference>
<evidence type="ECO:0000313" key="3">
    <source>
        <dbReference type="Proteomes" id="UP000276133"/>
    </source>
</evidence>